<accession>A0ABC9ZJF6</accession>
<dbReference type="Proteomes" id="UP000315234">
    <property type="component" value="Unassembled WGS sequence"/>
</dbReference>
<organism evidence="1 2">
    <name type="scientific">Corynebacterium striatum</name>
    <dbReference type="NCBI Taxonomy" id="43770"/>
    <lineage>
        <taxon>Bacteria</taxon>
        <taxon>Bacillati</taxon>
        <taxon>Actinomycetota</taxon>
        <taxon>Actinomycetes</taxon>
        <taxon>Mycobacteriales</taxon>
        <taxon>Corynebacteriaceae</taxon>
        <taxon>Corynebacterium</taxon>
    </lineage>
</organism>
<sequence length="45" mass="5070">MVWFSRGSGFKVDMCMVIASALSMFDNKLAPFWNEGKALEQECGH</sequence>
<comment type="caution">
    <text evidence="1">The sequence shown here is derived from an EMBL/GenBank/DDBJ whole genome shotgun (WGS) entry which is preliminary data.</text>
</comment>
<proteinExistence type="predicted"/>
<evidence type="ECO:0000313" key="1">
    <source>
        <dbReference type="EMBL" id="GEA42161.1"/>
    </source>
</evidence>
<reference evidence="1 2" key="1">
    <citation type="submission" date="2019-06" db="EMBL/GenBank/DDBJ databases">
        <title>Draft genome sequence of Corynebacterium striatum NBRC 15291.</title>
        <authorList>
            <person name="Miura T."/>
            <person name="Furukawa M."/>
            <person name="Shimamura M."/>
            <person name="Ohyama Y."/>
            <person name="Yamazoe A."/>
            <person name="Kawasaki H."/>
        </authorList>
    </citation>
    <scope>NUCLEOTIDE SEQUENCE [LARGE SCALE GENOMIC DNA]</scope>
    <source>
        <strain evidence="1 2">NBRC 15291</strain>
    </source>
</reference>
<name>A0ABC9ZJF6_CORST</name>
<protein>
    <submittedName>
        <fullName evidence="1">Uncharacterized protein</fullName>
    </submittedName>
</protein>
<dbReference type="EMBL" id="BJLD01000001">
    <property type="protein sequence ID" value="GEA42161.1"/>
    <property type="molecule type" value="Genomic_DNA"/>
</dbReference>
<evidence type="ECO:0000313" key="2">
    <source>
        <dbReference type="Proteomes" id="UP000315234"/>
    </source>
</evidence>
<gene>
    <name evidence="1" type="ORF">Cst04h_03310</name>
</gene>
<dbReference type="AlphaFoldDB" id="A0ABC9ZJF6"/>